<proteinExistence type="predicted"/>
<name>A0A7W7PRM8_9ACTN</name>
<evidence type="ECO:0000313" key="3">
    <source>
        <dbReference type="Proteomes" id="UP000579523"/>
    </source>
</evidence>
<feature type="compositionally biased region" description="Gly residues" evidence="1">
    <location>
        <begin position="33"/>
        <end position="53"/>
    </location>
</feature>
<accession>A0A7W7PRM8</accession>
<feature type="compositionally biased region" description="Basic and acidic residues" evidence="1">
    <location>
        <begin position="96"/>
        <end position="117"/>
    </location>
</feature>
<feature type="region of interest" description="Disordered" evidence="1">
    <location>
        <begin position="182"/>
        <end position="203"/>
    </location>
</feature>
<gene>
    <name evidence="2" type="ORF">FHS37_002090</name>
</gene>
<keyword evidence="3" id="KW-1185">Reference proteome</keyword>
<evidence type="ECO:0000256" key="1">
    <source>
        <dbReference type="SAM" id="MobiDB-lite"/>
    </source>
</evidence>
<feature type="compositionally biased region" description="Basic and acidic residues" evidence="1">
    <location>
        <begin position="183"/>
        <end position="196"/>
    </location>
</feature>
<protein>
    <submittedName>
        <fullName evidence="2">Uncharacterized protein</fullName>
    </submittedName>
</protein>
<comment type="caution">
    <text evidence="2">The sequence shown here is derived from an EMBL/GenBank/DDBJ whole genome shotgun (WGS) entry which is preliminary data.</text>
</comment>
<dbReference type="AlphaFoldDB" id="A0A7W7PRM8"/>
<dbReference type="Proteomes" id="UP000579523">
    <property type="component" value="Unassembled WGS sequence"/>
</dbReference>
<reference evidence="2 3" key="1">
    <citation type="submission" date="2020-08" db="EMBL/GenBank/DDBJ databases">
        <title>Genomic Encyclopedia of Type Strains, Phase III (KMG-III): the genomes of soil and plant-associated and newly described type strains.</title>
        <authorList>
            <person name="Whitman W."/>
        </authorList>
    </citation>
    <scope>NUCLEOTIDE SEQUENCE [LARGE SCALE GENOMIC DNA]</scope>
    <source>
        <strain evidence="2 3">CECT 3273</strain>
    </source>
</reference>
<feature type="compositionally biased region" description="Basic and acidic residues" evidence="1">
    <location>
        <begin position="141"/>
        <end position="156"/>
    </location>
</feature>
<sequence length="203" mass="20517">MPAHEFAAELVVEADAGIVQTRDLDGPAPLGVRGPGGVQGGDGGGVPDAGGGQADDDLAGVGGVVEPADEAVGGGEEQLSGDPVDHGRAVGAGHGGDLREAGHPLGEDDHGGDRADDVADGEVAGGDHDRDGDLPGGHALEGLRRDGVPVPDGEERERLLERVRGFEEAARRRVAELRAQLARAEESAATLHERPEGATTPAR</sequence>
<organism evidence="2 3">
    <name type="scientific">Streptomyces griseomycini</name>
    <dbReference type="NCBI Taxonomy" id="66895"/>
    <lineage>
        <taxon>Bacteria</taxon>
        <taxon>Bacillati</taxon>
        <taxon>Actinomycetota</taxon>
        <taxon>Actinomycetes</taxon>
        <taxon>Kitasatosporales</taxon>
        <taxon>Streptomycetaceae</taxon>
        <taxon>Streptomyces</taxon>
    </lineage>
</organism>
<evidence type="ECO:0000313" key="2">
    <source>
        <dbReference type="EMBL" id="MBB4898055.1"/>
    </source>
</evidence>
<dbReference type="EMBL" id="JACHJI010000003">
    <property type="protein sequence ID" value="MBB4898055.1"/>
    <property type="molecule type" value="Genomic_DNA"/>
</dbReference>
<feature type="region of interest" description="Disordered" evidence="1">
    <location>
        <begin position="22"/>
        <end position="156"/>
    </location>
</feature>